<comment type="caution">
    <text evidence="1">The sequence shown here is derived from an EMBL/GenBank/DDBJ whole genome shotgun (WGS) entry which is preliminary data.</text>
</comment>
<dbReference type="EMBL" id="CM039438">
    <property type="protein sequence ID" value="KAI4300057.1"/>
    <property type="molecule type" value="Genomic_DNA"/>
</dbReference>
<protein>
    <submittedName>
        <fullName evidence="1">Uncharacterized protein</fullName>
    </submittedName>
</protein>
<name>A0ACB9KS47_BAUVA</name>
<proteinExistence type="predicted"/>
<sequence length="222" mass="24364">MLRQESQELVKVGIKCQGCGNSAKRDCQHSRCRTCCRNLGLECETHVKSTWRTSPAKKRQREQQQPLQGDNPGKRQKLNPPSGFEEENHFPEALSTIGIFRRLRLHSGDGAIDEEAYQATVNIGGHSFSGILYDQGPPKLQGVEAANDNAITNPQQQQRRDKAAKTSLGGAIVASSSAATAPAPSPPTASGLSLLQYHQQTYPPTFNSFNEPLPPPFFDLRK</sequence>
<organism evidence="1 2">
    <name type="scientific">Bauhinia variegata</name>
    <name type="common">Purple orchid tree</name>
    <name type="synonym">Phanera variegata</name>
    <dbReference type="NCBI Taxonomy" id="167791"/>
    <lineage>
        <taxon>Eukaryota</taxon>
        <taxon>Viridiplantae</taxon>
        <taxon>Streptophyta</taxon>
        <taxon>Embryophyta</taxon>
        <taxon>Tracheophyta</taxon>
        <taxon>Spermatophyta</taxon>
        <taxon>Magnoliopsida</taxon>
        <taxon>eudicotyledons</taxon>
        <taxon>Gunneridae</taxon>
        <taxon>Pentapetalae</taxon>
        <taxon>rosids</taxon>
        <taxon>fabids</taxon>
        <taxon>Fabales</taxon>
        <taxon>Fabaceae</taxon>
        <taxon>Cercidoideae</taxon>
        <taxon>Cercideae</taxon>
        <taxon>Bauhiniinae</taxon>
        <taxon>Bauhinia</taxon>
    </lineage>
</organism>
<gene>
    <name evidence="1" type="ORF">L6164_033475</name>
</gene>
<reference evidence="1 2" key="1">
    <citation type="journal article" date="2022" name="DNA Res.">
        <title>Chromosomal-level genome assembly of the orchid tree Bauhinia variegata (Leguminosae; Cercidoideae) supports the allotetraploid origin hypothesis of Bauhinia.</title>
        <authorList>
            <person name="Zhong Y."/>
            <person name="Chen Y."/>
            <person name="Zheng D."/>
            <person name="Pang J."/>
            <person name="Liu Y."/>
            <person name="Luo S."/>
            <person name="Meng S."/>
            <person name="Qian L."/>
            <person name="Wei D."/>
            <person name="Dai S."/>
            <person name="Zhou R."/>
        </authorList>
    </citation>
    <scope>NUCLEOTIDE SEQUENCE [LARGE SCALE GENOMIC DNA]</scope>
    <source>
        <strain evidence="1">BV-YZ2020</strain>
    </source>
</reference>
<keyword evidence="2" id="KW-1185">Reference proteome</keyword>
<evidence type="ECO:0000313" key="1">
    <source>
        <dbReference type="EMBL" id="KAI4300057.1"/>
    </source>
</evidence>
<accession>A0ACB9KS47</accession>
<dbReference type="Proteomes" id="UP000828941">
    <property type="component" value="Chromosome 13"/>
</dbReference>
<evidence type="ECO:0000313" key="2">
    <source>
        <dbReference type="Proteomes" id="UP000828941"/>
    </source>
</evidence>